<feature type="compositionally biased region" description="Basic and acidic residues" evidence="3">
    <location>
        <begin position="35"/>
        <end position="48"/>
    </location>
</feature>
<evidence type="ECO:0000256" key="2">
    <source>
        <dbReference type="ARBA" id="ARBA00023242"/>
    </source>
</evidence>
<feature type="compositionally biased region" description="Basic residues" evidence="3">
    <location>
        <begin position="65"/>
        <end position="78"/>
    </location>
</feature>
<dbReference type="GO" id="GO:0005634">
    <property type="term" value="C:nucleus"/>
    <property type="evidence" value="ECO:0007669"/>
    <property type="project" value="UniProtKB-SubCell"/>
</dbReference>
<keyword evidence="6" id="KW-1185">Reference proteome</keyword>
<feature type="region of interest" description="Disordered" evidence="3">
    <location>
        <begin position="1"/>
        <end position="315"/>
    </location>
</feature>
<gene>
    <name evidence="5" type="ORF">CPB83DRAFT_858704</name>
</gene>
<dbReference type="SMART" id="SM00160">
    <property type="entry name" value="RanBD"/>
    <property type="match status" value="1"/>
</dbReference>
<dbReference type="PANTHER" id="PTHR23138">
    <property type="entry name" value="RAN BINDING PROTEIN"/>
    <property type="match status" value="1"/>
</dbReference>
<feature type="region of interest" description="Disordered" evidence="3">
    <location>
        <begin position="406"/>
        <end position="427"/>
    </location>
</feature>
<feature type="region of interest" description="Disordered" evidence="3">
    <location>
        <begin position="338"/>
        <end position="386"/>
    </location>
</feature>
<evidence type="ECO:0000259" key="4">
    <source>
        <dbReference type="PROSITE" id="PS50196"/>
    </source>
</evidence>
<dbReference type="PANTHER" id="PTHR23138:SF142">
    <property type="entry name" value="RAN-BINDING PROTEIN 3B-RELATED"/>
    <property type="match status" value="1"/>
</dbReference>
<comment type="subcellular location">
    <subcellularLocation>
        <location evidence="1">Nucleus</location>
    </subcellularLocation>
</comment>
<feature type="compositionally biased region" description="Polar residues" evidence="3">
    <location>
        <begin position="172"/>
        <end position="187"/>
    </location>
</feature>
<dbReference type="EMBL" id="MU157877">
    <property type="protein sequence ID" value="KAF9525964.1"/>
    <property type="molecule type" value="Genomic_DNA"/>
</dbReference>
<dbReference type="Proteomes" id="UP000807306">
    <property type="component" value="Unassembled WGS sequence"/>
</dbReference>
<proteinExistence type="predicted"/>
<evidence type="ECO:0000313" key="6">
    <source>
        <dbReference type="Proteomes" id="UP000807306"/>
    </source>
</evidence>
<comment type="caution">
    <text evidence="5">The sequence shown here is derived from an EMBL/GenBank/DDBJ whole genome shotgun (WGS) entry which is preliminary data.</text>
</comment>
<dbReference type="Gene3D" id="2.30.29.30">
    <property type="entry name" value="Pleckstrin-homology domain (PH domain)/Phosphotyrosine-binding domain (PTB)"/>
    <property type="match status" value="1"/>
</dbReference>
<feature type="compositionally biased region" description="Gly residues" evidence="3">
    <location>
        <begin position="94"/>
        <end position="103"/>
    </location>
</feature>
<feature type="compositionally biased region" description="Basic and acidic residues" evidence="3">
    <location>
        <begin position="190"/>
        <end position="202"/>
    </location>
</feature>
<feature type="domain" description="RanBD1" evidence="4">
    <location>
        <begin position="509"/>
        <end position="590"/>
    </location>
</feature>
<dbReference type="OrthoDB" id="185618at2759"/>
<feature type="compositionally biased region" description="Polar residues" evidence="3">
    <location>
        <begin position="108"/>
        <end position="119"/>
    </location>
</feature>
<keyword evidence="2" id="KW-0539">Nucleus</keyword>
<organism evidence="5 6">
    <name type="scientific">Crepidotus variabilis</name>
    <dbReference type="NCBI Taxonomy" id="179855"/>
    <lineage>
        <taxon>Eukaryota</taxon>
        <taxon>Fungi</taxon>
        <taxon>Dikarya</taxon>
        <taxon>Basidiomycota</taxon>
        <taxon>Agaricomycotina</taxon>
        <taxon>Agaricomycetes</taxon>
        <taxon>Agaricomycetidae</taxon>
        <taxon>Agaricales</taxon>
        <taxon>Agaricineae</taxon>
        <taxon>Crepidotaceae</taxon>
        <taxon>Crepidotus</taxon>
    </lineage>
</organism>
<dbReference type="SUPFAM" id="SSF50729">
    <property type="entry name" value="PH domain-like"/>
    <property type="match status" value="1"/>
</dbReference>
<sequence length="636" mass="68513">MSESQPQSSLSDQQQPQEKVDLPSRSTPSPDNGETEFKLSRKREREVSLEPATPTASNDTDPAVRARKHSGLPLKKNRRVLDSTEEENEADTSGGRGGSGSRSGSGSPPNDLSMLTSPRQELRRKVRQISQGVEDISWRGPEFASQSEPKDVEIEDATEPESAPVLEDAPIITSTETNSKPNGTQVELKNAPDEDTPPKTPDDLALSRSMEDVKHVDADVTMHASPDKKDESNEEHIQLLAASEADGKGLKRKFIERGASQGPTEGHVEGKTPLEPLKRPRDDADKDDNPRVAKKPSPPPSPPFSTSPSSPKIAKSNGFMAYASTSSPFSAVKGQNIFSSSKSASPAPSEPFTPTPAPSTPLVDQGPTFGESSSSNPNVVKRSGFDAFTSTSSPFSSFARAKSPVLGVTSKLGRAKSPPRSRGSPALASSAFASYAGSTHGFALHPQKRARATSPDGSGPSNIERSNPSKSVFGAETSSKSSSEDAEEKRDEKSFGERLRAAKDDEEEEEDPSKMQFTEQDVTTGEEEEETIHQVRGKLFSLNGNAWKERGTGLLRLNVKQDDGTGARLVMRKDAVYTLLLNITLFPGMRCSLAQDPRYLRFSAIENGVATTYNLKVSNAKIAQDLLEDINANIPS</sequence>
<protein>
    <recommendedName>
        <fullName evidence="4">RanBD1 domain-containing protein</fullName>
    </recommendedName>
</protein>
<dbReference type="AlphaFoldDB" id="A0A9P6JMS9"/>
<dbReference type="Pfam" id="PF00638">
    <property type="entry name" value="Ran_BP1"/>
    <property type="match status" value="1"/>
</dbReference>
<dbReference type="InterPro" id="IPR000156">
    <property type="entry name" value="Ran_bind_dom"/>
</dbReference>
<feature type="compositionally biased region" description="Basic and acidic residues" evidence="3">
    <location>
        <begin position="266"/>
        <end position="291"/>
    </location>
</feature>
<feature type="compositionally biased region" description="Low complexity" evidence="3">
    <location>
        <begin position="1"/>
        <end position="17"/>
    </location>
</feature>
<accession>A0A9P6JMS9</accession>
<feature type="compositionally biased region" description="Pro residues" evidence="3">
    <location>
        <begin position="348"/>
        <end position="359"/>
    </location>
</feature>
<dbReference type="InterPro" id="IPR011993">
    <property type="entry name" value="PH-like_dom_sf"/>
</dbReference>
<feature type="compositionally biased region" description="Basic and acidic residues" evidence="3">
    <location>
        <begin position="487"/>
        <end position="503"/>
    </location>
</feature>
<feature type="compositionally biased region" description="Basic and acidic residues" evidence="3">
    <location>
        <begin position="209"/>
        <end position="237"/>
    </location>
</feature>
<evidence type="ECO:0000313" key="5">
    <source>
        <dbReference type="EMBL" id="KAF9525964.1"/>
    </source>
</evidence>
<feature type="compositionally biased region" description="Polar residues" evidence="3">
    <location>
        <begin position="455"/>
        <end position="470"/>
    </location>
</feature>
<feature type="region of interest" description="Disordered" evidence="3">
    <location>
        <begin position="440"/>
        <end position="530"/>
    </location>
</feature>
<evidence type="ECO:0000256" key="1">
    <source>
        <dbReference type="ARBA" id="ARBA00004123"/>
    </source>
</evidence>
<dbReference type="PROSITE" id="PS50196">
    <property type="entry name" value="RANBD1"/>
    <property type="match status" value="1"/>
</dbReference>
<feature type="compositionally biased region" description="Pro residues" evidence="3">
    <location>
        <begin position="296"/>
        <end position="305"/>
    </location>
</feature>
<reference evidence="5" key="1">
    <citation type="submission" date="2020-11" db="EMBL/GenBank/DDBJ databases">
        <authorList>
            <consortium name="DOE Joint Genome Institute"/>
            <person name="Ahrendt S."/>
            <person name="Riley R."/>
            <person name="Andreopoulos W."/>
            <person name="Labutti K."/>
            <person name="Pangilinan J."/>
            <person name="Ruiz-Duenas F.J."/>
            <person name="Barrasa J.M."/>
            <person name="Sanchez-Garcia M."/>
            <person name="Camarero S."/>
            <person name="Miyauchi S."/>
            <person name="Serrano A."/>
            <person name="Linde D."/>
            <person name="Babiker R."/>
            <person name="Drula E."/>
            <person name="Ayuso-Fernandez I."/>
            <person name="Pacheco R."/>
            <person name="Padilla G."/>
            <person name="Ferreira P."/>
            <person name="Barriuso J."/>
            <person name="Kellner H."/>
            <person name="Castanera R."/>
            <person name="Alfaro M."/>
            <person name="Ramirez L."/>
            <person name="Pisabarro A.G."/>
            <person name="Kuo A."/>
            <person name="Tritt A."/>
            <person name="Lipzen A."/>
            <person name="He G."/>
            <person name="Yan M."/>
            <person name="Ng V."/>
            <person name="Cullen D."/>
            <person name="Martin F."/>
            <person name="Rosso M.-N."/>
            <person name="Henrissat B."/>
            <person name="Hibbett D."/>
            <person name="Martinez A.T."/>
            <person name="Grigoriev I.V."/>
        </authorList>
    </citation>
    <scope>NUCLEOTIDE SEQUENCE</scope>
    <source>
        <strain evidence="5">CBS 506.95</strain>
    </source>
</reference>
<evidence type="ECO:0000256" key="3">
    <source>
        <dbReference type="SAM" id="MobiDB-lite"/>
    </source>
</evidence>
<name>A0A9P6JMS9_9AGAR</name>
<feature type="compositionally biased region" description="Basic and acidic residues" evidence="3">
    <location>
        <begin position="245"/>
        <end position="256"/>
    </location>
</feature>
<dbReference type="InterPro" id="IPR045255">
    <property type="entry name" value="RanBP1-like"/>
</dbReference>